<dbReference type="Gene3D" id="3.30.420.10">
    <property type="entry name" value="Ribonuclease H-like superfamily/Ribonuclease H"/>
    <property type="match status" value="1"/>
</dbReference>
<dbReference type="Proteomes" id="UP000035680">
    <property type="component" value="Unassembled WGS sequence"/>
</dbReference>
<keyword evidence="1" id="KW-1185">Reference proteome</keyword>
<reference evidence="2" key="2">
    <citation type="submission" date="2015-08" db="UniProtKB">
        <authorList>
            <consortium name="WormBaseParasite"/>
        </authorList>
    </citation>
    <scope>IDENTIFICATION</scope>
</reference>
<evidence type="ECO:0000313" key="2">
    <source>
        <dbReference type="WBParaSite" id="SVE_2005500.1"/>
    </source>
</evidence>
<organism evidence="1 2">
    <name type="scientific">Strongyloides venezuelensis</name>
    <name type="common">Threadworm</name>
    <dbReference type="NCBI Taxonomy" id="75913"/>
    <lineage>
        <taxon>Eukaryota</taxon>
        <taxon>Metazoa</taxon>
        <taxon>Ecdysozoa</taxon>
        <taxon>Nematoda</taxon>
        <taxon>Chromadorea</taxon>
        <taxon>Rhabditida</taxon>
        <taxon>Tylenchina</taxon>
        <taxon>Panagrolaimomorpha</taxon>
        <taxon>Strongyloidoidea</taxon>
        <taxon>Strongyloididae</taxon>
        <taxon>Strongyloides</taxon>
    </lineage>
</organism>
<dbReference type="AlphaFoldDB" id="A0A0K0G5N4"/>
<accession>A0A0K0G5N4</accession>
<proteinExistence type="predicted"/>
<dbReference type="GO" id="GO:0003676">
    <property type="term" value="F:nucleic acid binding"/>
    <property type="evidence" value="ECO:0007669"/>
    <property type="project" value="InterPro"/>
</dbReference>
<sequence length="74" mass="8697">MEPSLESPIVRKGPILLFDNPRSYFLRMTLEKLSQLVYKTLTHSVCSPDLTPKDFHFSKRLDNFLTQKYSLNFC</sequence>
<dbReference type="WBParaSite" id="SVE_2005500.1">
    <property type="protein sequence ID" value="SVE_2005500.1"/>
    <property type="gene ID" value="SVE_2005500"/>
</dbReference>
<evidence type="ECO:0000313" key="1">
    <source>
        <dbReference type="Proteomes" id="UP000035680"/>
    </source>
</evidence>
<protein>
    <submittedName>
        <fullName evidence="2">Uncharacterized protein</fullName>
    </submittedName>
</protein>
<dbReference type="STRING" id="75913.A0A0K0G5N4"/>
<reference evidence="1" key="1">
    <citation type="submission" date="2014-07" db="EMBL/GenBank/DDBJ databases">
        <authorList>
            <person name="Martin A.A"/>
            <person name="De Silva N."/>
        </authorList>
    </citation>
    <scope>NUCLEOTIDE SEQUENCE</scope>
</reference>
<dbReference type="InterPro" id="IPR036397">
    <property type="entry name" value="RNaseH_sf"/>
</dbReference>
<name>A0A0K0G5N4_STRVS</name>